<dbReference type="EMBL" id="CP063849">
    <property type="protein sequence ID" value="QOY89353.1"/>
    <property type="molecule type" value="Genomic_DNA"/>
</dbReference>
<keyword evidence="7" id="KW-1185">Reference proteome</keyword>
<accession>A0A7S7NTC4</accession>
<comment type="cofactor">
    <cofactor evidence="1">
        <name>pyrroloquinoline quinone</name>
        <dbReference type="ChEBI" id="CHEBI:58442"/>
    </cofactor>
</comment>
<keyword evidence="3" id="KW-0560">Oxidoreductase</keyword>
<dbReference type="Gene3D" id="2.140.10.10">
    <property type="entry name" value="Quinoprotein alcohol dehydrogenase-like superfamily"/>
    <property type="match status" value="1"/>
</dbReference>
<dbReference type="AlphaFoldDB" id="A0A7S7NTC4"/>
<evidence type="ECO:0000313" key="6">
    <source>
        <dbReference type="EMBL" id="QOY89353.1"/>
    </source>
</evidence>
<feature type="chain" id="PRO_5032582999" evidence="4">
    <location>
        <begin position="26"/>
        <end position="530"/>
    </location>
</feature>
<proteinExistence type="inferred from homology"/>
<dbReference type="InterPro" id="IPR018391">
    <property type="entry name" value="PQQ_b-propeller_rpt"/>
</dbReference>
<name>A0A7S7NTC4_PALFE</name>
<dbReference type="InterPro" id="IPR030939">
    <property type="entry name" value="Acido_non_PQQ"/>
</dbReference>
<evidence type="ECO:0000256" key="3">
    <source>
        <dbReference type="ARBA" id="ARBA00023002"/>
    </source>
</evidence>
<dbReference type="PANTHER" id="PTHR32303">
    <property type="entry name" value="QUINOPROTEIN ALCOHOL DEHYDROGENASE (CYTOCHROME C)"/>
    <property type="match status" value="1"/>
</dbReference>
<dbReference type="GO" id="GO:0016491">
    <property type="term" value="F:oxidoreductase activity"/>
    <property type="evidence" value="ECO:0007669"/>
    <property type="project" value="UniProtKB-KW"/>
</dbReference>
<organism evidence="6 7">
    <name type="scientific">Paludibaculum fermentans</name>
    <dbReference type="NCBI Taxonomy" id="1473598"/>
    <lineage>
        <taxon>Bacteria</taxon>
        <taxon>Pseudomonadati</taxon>
        <taxon>Acidobacteriota</taxon>
        <taxon>Terriglobia</taxon>
        <taxon>Bryobacterales</taxon>
        <taxon>Bryobacteraceae</taxon>
        <taxon>Paludibaculum</taxon>
    </lineage>
</organism>
<keyword evidence="4" id="KW-0732">Signal</keyword>
<evidence type="ECO:0000259" key="5">
    <source>
        <dbReference type="Pfam" id="PF01011"/>
    </source>
</evidence>
<feature type="domain" description="Pyrrolo-quinoline quinone repeat" evidence="5">
    <location>
        <begin position="39"/>
        <end position="345"/>
    </location>
</feature>
<sequence length="530" mass="57258">MKLTKLVTQPLLGLAVVGSGLLSQAMEPAKVSGPPKDAWPMTIGDYSGRRFSTLAQINDANVNSLSLAWVYRTNSGSGFTSSIKATPVLVDGILYFSVPDKVWAVDARTGHEVWNFTWTSTGGIHIGSRGVAISGNSLYFETPDCHLVALNTKDGKERWRSSICDLDQMYFGSAAPLVINNHIIAGVSGDDLDTPGYIESHDPESGKLQWRWYAHPQPGEPEAKTWPSTEAMLHGGGMTWGAYAYDPELNLLYFGTGNPQPVIAGKGREGDNLYTESIIALNPDTGKLAWYFQVSPHDTHDWDGVEAPVLIDGEIDGKPRKLLAQASRNGYFFVLDRTNGKNILSKTFAKANWAKGLDAKGQPIPNPDKMPQIDGVLVSPNQAGAANWPPPSFSPLTGLFYVNATDAYSVYYIYDNDIKPEGWGGNDHGGWSQSALRAIDYKTGEIKWSHTWEGSGGPRSGVLSTAGNLVFAADSSSNFVALDAVKGQPLWHTNLGAGMSNSPMTYELDGTQFLVVAAGDTLFGFAMLAK</sequence>
<dbReference type="Proteomes" id="UP000593892">
    <property type="component" value="Chromosome"/>
</dbReference>
<evidence type="ECO:0000313" key="7">
    <source>
        <dbReference type="Proteomes" id="UP000593892"/>
    </source>
</evidence>
<protein>
    <submittedName>
        <fullName evidence="6">Acido-empty-quinoprotein group A</fullName>
    </submittedName>
</protein>
<dbReference type="RefSeq" id="WP_194451015.1">
    <property type="nucleotide sequence ID" value="NZ_CP063849.1"/>
</dbReference>
<dbReference type="Pfam" id="PF01011">
    <property type="entry name" value="PQQ"/>
    <property type="match status" value="2"/>
</dbReference>
<gene>
    <name evidence="6" type="ORF">IRI77_05190</name>
</gene>
<comment type="similarity">
    <text evidence="2">Belongs to the bacterial PQQ dehydrogenase family.</text>
</comment>
<evidence type="ECO:0000256" key="2">
    <source>
        <dbReference type="ARBA" id="ARBA00008156"/>
    </source>
</evidence>
<dbReference type="InterPro" id="IPR002372">
    <property type="entry name" value="PQQ_rpt_dom"/>
</dbReference>
<dbReference type="NCBIfam" id="TIGR04528">
    <property type="entry name" value="acido_non_PQQ"/>
    <property type="match status" value="1"/>
</dbReference>
<dbReference type="SMART" id="SM00564">
    <property type="entry name" value="PQQ"/>
    <property type="match status" value="6"/>
</dbReference>
<evidence type="ECO:0000256" key="4">
    <source>
        <dbReference type="SAM" id="SignalP"/>
    </source>
</evidence>
<dbReference type="SUPFAM" id="SSF50998">
    <property type="entry name" value="Quinoprotein alcohol dehydrogenase-like"/>
    <property type="match status" value="1"/>
</dbReference>
<dbReference type="InterPro" id="IPR011047">
    <property type="entry name" value="Quinoprotein_ADH-like_sf"/>
</dbReference>
<reference evidence="6 7" key="1">
    <citation type="submission" date="2020-10" db="EMBL/GenBank/DDBJ databases">
        <title>Complete genome sequence of Paludibaculum fermentans P105T, a facultatively anaerobic acidobacterium capable of dissimilatory Fe(III) reduction.</title>
        <authorList>
            <person name="Dedysh S.N."/>
            <person name="Beletsky A.V."/>
            <person name="Kulichevskaya I.S."/>
            <person name="Mardanov A.V."/>
            <person name="Ravin N.V."/>
        </authorList>
    </citation>
    <scope>NUCLEOTIDE SEQUENCE [LARGE SCALE GENOMIC DNA]</scope>
    <source>
        <strain evidence="6 7">P105</strain>
    </source>
</reference>
<feature type="signal peptide" evidence="4">
    <location>
        <begin position="1"/>
        <end position="25"/>
    </location>
</feature>
<dbReference type="KEGG" id="pfer:IRI77_05190"/>
<feature type="domain" description="Pyrrolo-quinoline quinone repeat" evidence="5">
    <location>
        <begin position="446"/>
        <end position="513"/>
    </location>
</feature>
<evidence type="ECO:0000256" key="1">
    <source>
        <dbReference type="ARBA" id="ARBA00001931"/>
    </source>
</evidence>